<evidence type="ECO:0000313" key="7">
    <source>
        <dbReference type="Proteomes" id="UP000694388"/>
    </source>
</evidence>
<dbReference type="Pfam" id="PF00023">
    <property type="entry name" value="Ank"/>
    <property type="match status" value="2"/>
</dbReference>
<feature type="repeat" description="ANK" evidence="4">
    <location>
        <begin position="108"/>
        <end position="140"/>
    </location>
</feature>
<dbReference type="Proteomes" id="UP000694388">
    <property type="component" value="Unplaced"/>
</dbReference>
<sequence>MVNCRSKGNDTPLSLAASAGQTECMKMLLAAGSATEYCNSELLETPLYKVCEGRNIKAAGILLSHGAKANARNHLGNTPLYEAVSKGSLPLAEILLANGARLDIRNKFGVSPLFIAAQCGCLDIAKHFVSRGAHVNTKAKDGATALYEACKNGHGDLAVFLFQQGADPNLPTMEGLLPLHAASKKSIIKILVVSLLLPVSCREIIQKSGLSPVHLATANGHHDLLAMLLSAGLSANSLLSPDRSLHYEDRRMTPLMFAVAKGDQHAARLLLSAGAEPGLDPLPPLLVAVRRQDLAMVCLLCDYGADLNQTVTGHATAFPPALMFCTMDLHTMHFLLRLGCNARTCFSCSGESTAHWKDEHSERDVRQAKSKHRNPLQVMQFCEVLDSMDMRPWACSVIEMLLEFVGNIRLCAGLRKLLSVQPDNPRLLAHLCRLKIRERLGQQRMHLLRQLAVPQRIRDYLDHSGV</sequence>
<reference evidence="6" key="2">
    <citation type="submission" date="2025-09" db="UniProtKB">
        <authorList>
            <consortium name="Ensembl"/>
        </authorList>
    </citation>
    <scope>IDENTIFICATION</scope>
</reference>
<evidence type="ECO:0000256" key="1">
    <source>
        <dbReference type="ARBA" id="ARBA00004906"/>
    </source>
</evidence>
<keyword evidence="7" id="KW-1185">Reference proteome</keyword>
<dbReference type="PROSITE" id="PS50225">
    <property type="entry name" value="SOCS"/>
    <property type="match status" value="1"/>
</dbReference>
<dbReference type="CDD" id="cd03716">
    <property type="entry name" value="SOCS_ASB_like"/>
    <property type="match status" value="1"/>
</dbReference>
<dbReference type="SMART" id="SM00248">
    <property type="entry name" value="ANK"/>
    <property type="match status" value="8"/>
</dbReference>
<evidence type="ECO:0000256" key="2">
    <source>
        <dbReference type="ARBA" id="ARBA00022737"/>
    </source>
</evidence>
<dbReference type="GO" id="GO:0005737">
    <property type="term" value="C:cytoplasm"/>
    <property type="evidence" value="ECO:0007669"/>
    <property type="project" value="TreeGrafter"/>
</dbReference>
<dbReference type="SUPFAM" id="SSF158235">
    <property type="entry name" value="SOCS box-like"/>
    <property type="match status" value="1"/>
</dbReference>
<evidence type="ECO:0000256" key="4">
    <source>
        <dbReference type="PROSITE-ProRule" id="PRU00023"/>
    </source>
</evidence>
<reference evidence="6" key="1">
    <citation type="submission" date="2025-08" db="UniProtKB">
        <authorList>
            <consortium name="Ensembl"/>
        </authorList>
    </citation>
    <scope>IDENTIFICATION</scope>
</reference>
<keyword evidence="3 4" id="KW-0040">ANK repeat</keyword>
<dbReference type="InterPro" id="IPR036770">
    <property type="entry name" value="Ankyrin_rpt-contain_sf"/>
</dbReference>
<dbReference type="UniPathway" id="UPA00143"/>
<feature type="repeat" description="ANK" evidence="4">
    <location>
        <begin position="208"/>
        <end position="240"/>
    </location>
</feature>
<protein>
    <submittedName>
        <fullName evidence="6">Ankyrin repeat and SOCS box containing 2</fullName>
    </submittedName>
</protein>
<dbReference type="SUPFAM" id="SSF48403">
    <property type="entry name" value="Ankyrin repeat"/>
    <property type="match status" value="1"/>
</dbReference>
<dbReference type="Ensembl" id="ENSEBUT00000018716.1">
    <property type="protein sequence ID" value="ENSEBUP00000018140.1"/>
    <property type="gene ID" value="ENSEBUG00000011316.1"/>
</dbReference>
<dbReference type="PANTHER" id="PTHR24198">
    <property type="entry name" value="ANKYRIN REPEAT AND PROTEIN KINASE DOMAIN-CONTAINING PROTEIN"/>
    <property type="match status" value="1"/>
</dbReference>
<feature type="repeat" description="ANK" evidence="4">
    <location>
        <begin position="8"/>
        <end position="40"/>
    </location>
</feature>
<keyword evidence="2" id="KW-0677">Repeat</keyword>
<dbReference type="PANTHER" id="PTHR24198:SF190">
    <property type="entry name" value="DYNEIN HEAVY CHAIN 12, AXONEMAL-LIKE"/>
    <property type="match status" value="1"/>
</dbReference>
<dbReference type="PROSITE" id="PS50088">
    <property type="entry name" value="ANK_REPEAT"/>
    <property type="match status" value="6"/>
</dbReference>
<accession>A0A8C4QQ48</accession>
<dbReference type="Gene3D" id="1.25.40.20">
    <property type="entry name" value="Ankyrin repeat-containing domain"/>
    <property type="match status" value="3"/>
</dbReference>
<dbReference type="GO" id="GO:0035556">
    <property type="term" value="P:intracellular signal transduction"/>
    <property type="evidence" value="ECO:0007669"/>
    <property type="project" value="InterPro"/>
</dbReference>
<proteinExistence type="predicted"/>
<dbReference type="Pfam" id="PF12796">
    <property type="entry name" value="Ank_2"/>
    <property type="match status" value="2"/>
</dbReference>
<dbReference type="Gene3D" id="1.10.750.20">
    <property type="entry name" value="SOCS box"/>
    <property type="match status" value="1"/>
</dbReference>
<dbReference type="PROSITE" id="PS50297">
    <property type="entry name" value="ANK_REP_REGION"/>
    <property type="match status" value="5"/>
</dbReference>
<dbReference type="InterPro" id="IPR002110">
    <property type="entry name" value="Ankyrin_rpt"/>
</dbReference>
<name>A0A8C4QQ48_EPTBU</name>
<evidence type="ECO:0000313" key="6">
    <source>
        <dbReference type="Ensembl" id="ENSEBUP00000018140.1"/>
    </source>
</evidence>
<evidence type="ECO:0000256" key="3">
    <source>
        <dbReference type="ARBA" id="ARBA00023043"/>
    </source>
</evidence>
<dbReference type="InterPro" id="IPR001496">
    <property type="entry name" value="SOCS_box"/>
</dbReference>
<feature type="domain" description="SOCS box" evidence="5">
    <location>
        <begin position="413"/>
        <end position="466"/>
    </location>
</feature>
<feature type="repeat" description="ANK" evidence="4">
    <location>
        <begin position="250"/>
        <end position="276"/>
    </location>
</feature>
<dbReference type="GO" id="GO:0016567">
    <property type="term" value="P:protein ubiquitination"/>
    <property type="evidence" value="ECO:0007669"/>
    <property type="project" value="UniProtKB-UniPathway"/>
</dbReference>
<dbReference type="InterPro" id="IPR036036">
    <property type="entry name" value="SOCS_box-like_dom_sf"/>
</dbReference>
<organism evidence="6 7">
    <name type="scientific">Eptatretus burgeri</name>
    <name type="common">Inshore hagfish</name>
    <dbReference type="NCBI Taxonomy" id="7764"/>
    <lineage>
        <taxon>Eukaryota</taxon>
        <taxon>Metazoa</taxon>
        <taxon>Chordata</taxon>
        <taxon>Craniata</taxon>
        <taxon>Vertebrata</taxon>
        <taxon>Cyclostomata</taxon>
        <taxon>Myxini</taxon>
        <taxon>Myxiniformes</taxon>
        <taxon>Myxinidae</taxon>
        <taxon>Eptatretinae</taxon>
        <taxon>Eptatretus</taxon>
    </lineage>
</organism>
<comment type="pathway">
    <text evidence="1">Protein modification; protein ubiquitination.</text>
</comment>
<dbReference type="Pfam" id="PF07525">
    <property type="entry name" value="SOCS_box"/>
    <property type="match status" value="1"/>
</dbReference>
<dbReference type="OMA" id="CETINDP"/>
<dbReference type="GeneTree" id="ENSGT00940000155490"/>
<feature type="repeat" description="ANK" evidence="4">
    <location>
        <begin position="75"/>
        <end position="107"/>
    </location>
</feature>
<feature type="repeat" description="ANK" evidence="4">
    <location>
        <begin position="141"/>
        <end position="173"/>
    </location>
</feature>
<dbReference type="AlphaFoldDB" id="A0A8C4QQ48"/>
<evidence type="ECO:0000259" key="5">
    <source>
        <dbReference type="PROSITE" id="PS50225"/>
    </source>
</evidence>
<dbReference type="SMART" id="SM00969">
    <property type="entry name" value="SOCS_box"/>
    <property type="match status" value="1"/>
</dbReference>